<name>A0A0P6WR22_9BACI</name>
<evidence type="ECO:0000256" key="8">
    <source>
        <dbReference type="ARBA" id="ARBA00023136"/>
    </source>
</evidence>
<evidence type="ECO:0000256" key="5">
    <source>
        <dbReference type="ARBA" id="ARBA00022741"/>
    </source>
</evidence>
<keyword evidence="8" id="KW-0472">Membrane</keyword>
<comment type="subcellular location">
    <subcellularLocation>
        <location evidence="1">Cell membrane</location>
        <topology evidence="1">Peripheral membrane protein</topology>
    </subcellularLocation>
</comment>
<dbReference type="InterPro" id="IPR027417">
    <property type="entry name" value="P-loop_NTPase"/>
</dbReference>
<comment type="similarity">
    <text evidence="2">Belongs to the ABC transporter superfamily.</text>
</comment>
<dbReference type="Gene3D" id="3.40.50.300">
    <property type="entry name" value="P-loop containing nucleotide triphosphate hydrolases"/>
    <property type="match status" value="2"/>
</dbReference>
<dbReference type="Pfam" id="PF00005">
    <property type="entry name" value="ABC_tran"/>
    <property type="match status" value="2"/>
</dbReference>
<evidence type="ECO:0000256" key="4">
    <source>
        <dbReference type="ARBA" id="ARBA00022475"/>
    </source>
</evidence>
<dbReference type="InterPro" id="IPR003439">
    <property type="entry name" value="ABC_transporter-like_ATP-bd"/>
</dbReference>
<evidence type="ECO:0000256" key="1">
    <source>
        <dbReference type="ARBA" id="ARBA00004202"/>
    </source>
</evidence>
<keyword evidence="7" id="KW-1278">Translocase</keyword>
<evidence type="ECO:0000256" key="7">
    <source>
        <dbReference type="ARBA" id="ARBA00022967"/>
    </source>
</evidence>
<dbReference type="EMBL" id="LIXZ01000005">
    <property type="protein sequence ID" value="KPL60024.1"/>
    <property type="molecule type" value="Genomic_DNA"/>
</dbReference>
<gene>
    <name evidence="10" type="ORF">AM506_08100</name>
</gene>
<evidence type="ECO:0000256" key="6">
    <source>
        <dbReference type="ARBA" id="ARBA00022840"/>
    </source>
</evidence>
<dbReference type="PROSITE" id="PS50893">
    <property type="entry name" value="ABC_TRANSPORTER_2"/>
    <property type="match status" value="2"/>
</dbReference>
<dbReference type="InterPro" id="IPR050095">
    <property type="entry name" value="ECF_ABC_transporter_ATP-bd"/>
</dbReference>
<dbReference type="CDD" id="cd03225">
    <property type="entry name" value="ABC_cobalt_CbiO_domain1"/>
    <property type="match status" value="2"/>
</dbReference>
<keyword evidence="5" id="KW-0547">Nucleotide-binding</keyword>
<reference evidence="10 11" key="1">
    <citation type="submission" date="2015-08" db="EMBL/GenBank/DDBJ databases">
        <title>Draft Genome Sequence of Bacillus vietnamensis UCD-SED5.</title>
        <authorList>
            <person name="Lee R.D."/>
            <person name="Jospin G."/>
            <person name="Lang J.M."/>
            <person name="Coil D.A."/>
            <person name="Eisen J.A."/>
        </authorList>
    </citation>
    <scope>NUCLEOTIDE SEQUENCE [LARGE SCALE GENOMIC DNA]</scope>
    <source>
        <strain evidence="10 11">UCD-SED5</strain>
    </source>
</reference>
<evidence type="ECO:0000256" key="3">
    <source>
        <dbReference type="ARBA" id="ARBA00022448"/>
    </source>
</evidence>
<accession>A0A0P6WR22</accession>
<dbReference type="InterPro" id="IPR003593">
    <property type="entry name" value="AAA+_ATPase"/>
</dbReference>
<keyword evidence="3" id="KW-0813">Transport</keyword>
<dbReference type="SMART" id="SM00382">
    <property type="entry name" value="AAA"/>
    <property type="match status" value="2"/>
</dbReference>
<evidence type="ECO:0000313" key="11">
    <source>
        <dbReference type="Proteomes" id="UP000050398"/>
    </source>
</evidence>
<evidence type="ECO:0000256" key="2">
    <source>
        <dbReference type="ARBA" id="ARBA00005417"/>
    </source>
</evidence>
<dbReference type="GO" id="GO:0016887">
    <property type="term" value="F:ATP hydrolysis activity"/>
    <property type="evidence" value="ECO:0007669"/>
    <property type="project" value="InterPro"/>
</dbReference>
<dbReference type="AlphaFoldDB" id="A0A0P6WR22"/>
<dbReference type="PANTHER" id="PTHR43553:SF27">
    <property type="entry name" value="ENERGY-COUPLING FACTOR TRANSPORTER ATP-BINDING PROTEIN ECFA2"/>
    <property type="match status" value="1"/>
</dbReference>
<dbReference type="PROSITE" id="PS00211">
    <property type="entry name" value="ABC_TRANSPORTER_1"/>
    <property type="match status" value="1"/>
</dbReference>
<dbReference type="InterPro" id="IPR017871">
    <property type="entry name" value="ABC_transporter-like_CS"/>
</dbReference>
<sequence>MLMHVENLRLTFPGSPKRMFNDVSLSINEGEKVLLLGPSGCGKSTLLHVLSGVIPRSVDVPIKASSMDVSDSFGYVFQDPDSQFCMPFVDEELAFVLENLRTPREEMKGEIRWMLSEVGLDLDDPHTKISTLSGGMKQKLAIASALALRPDTLFLDEPTSLLDEESTKSVWKTIKEICMDKTLVIVEHKLDHVLDMIDRIILFDADGTIMADGAKEWILDHYKGTLKALGVWYPGAWEEYLSSCREREIPSFGPVIARLEDFKGYLQSKEKIHMPHTVIRKGEWIAITGRNGAGKSTLLHSLMKFIHTSGTYVLNGIPMKGKKVPQDCAFVFQNPELQFITHTVFDEVAYGYRLENLNEEKLERKVNELLQRFKLRSFKEHHPYSLSMGQKRRLSVAASIVPKKEILLLDEPTFGQDAQNTFALIEMLQEFQREGSTILMVTHDERIIHHFATRVWTIEKGRLLQDQGVEPVRSKAL</sequence>
<dbReference type="GO" id="GO:0042626">
    <property type="term" value="F:ATPase-coupled transmembrane transporter activity"/>
    <property type="evidence" value="ECO:0007669"/>
    <property type="project" value="TreeGrafter"/>
</dbReference>
<keyword evidence="4" id="KW-1003">Cell membrane</keyword>
<organism evidence="10 11">
    <name type="scientific">Rossellomorea vietnamensis</name>
    <dbReference type="NCBI Taxonomy" id="218284"/>
    <lineage>
        <taxon>Bacteria</taxon>
        <taxon>Bacillati</taxon>
        <taxon>Bacillota</taxon>
        <taxon>Bacilli</taxon>
        <taxon>Bacillales</taxon>
        <taxon>Bacillaceae</taxon>
        <taxon>Rossellomorea</taxon>
    </lineage>
</organism>
<dbReference type="GO" id="GO:0043190">
    <property type="term" value="C:ATP-binding cassette (ABC) transporter complex"/>
    <property type="evidence" value="ECO:0007669"/>
    <property type="project" value="TreeGrafter"/>
</dbReference>
<feature type="domain" description="ABC transporter" evidence="9">
    <location>
        <begin position="3"/>
        <end position="231"/>
    </location>
</feature>
<feature type="domain" description="ABC transporter" evidence="9">
    <location>
        <begin position="257"/>
        <end position="477"/>
    </location>
</feature>
<keyword evidence="6" id="KW-0067">ATP-binding</keyword>
<evidence type="ECO:0000313" key="10">
    <source>
        <dbReference type="EMBL" id="KPL60024.1"/>
    </source>
</evidence>
<dbReference type="Proteomes" id="UP000050398">
    <property type="component" value="Unassembled WGS sequence"/>
</dbReference>
<dbReference type="PATRIC" id="fig|218284.4.peg.3238"/>
<comment type="caution">
    <text evidence="10">The sequence shown here is derived from an EMBL/GenBank/DDBJ whole genome shotgun (WGS) entry which is preliminary data.</text>
</comment>
<dbReference type="InterPro" id="IPR015856">
    <property type="entry name" value="ABC_transpr_CbiO/EcfA_su"/>
</dbReference>
<evidence type="ECO:0000259" key="9">
    <source>
        <dbReference type="PROSITE" id="PS50893"/>
    </source>
</evidence>
<dbReference type="PANTHER" id="PTHR43553">
    <property type="entry name" value="HEAVY METAL TRANSPORTER"/>
    <property type="match status" value="1"/>
</dbReference>
<dbReference type="SUPFAM" id="SSF52540">
    <property type="entry name" value="P-loop containing nucleoside triphosphate hydrolases"/>
    <property type="match status" value="2"/>
</dbReference>
<dbReference type="GO" id="GO:0005524">
    <property type="term" value="F:ATP binding"/>
    <property type="evidence" value="ECO:0007669"/>
    <property type="project" value="UniProtKB-KW"/>
</dbReference>
<protein>
    <submittedName>
        <fullName evidence="10">ABC transporter</fullName>
    </submittedName>
</protein>
<dbReference type="OrthoDB" id="501320at2"/>
<proteinExistence type="inferred from homology"/>